<evidence type="ECO:0000313" key="2">
    <source>
        <dbReference type="EMBL" id="KAI3925969.1"/>
    </source>
</evidence>
<keyword evidence="3" id="KW-1185">Reference proteome</keyword>
<dbReference type="PANTHER" id="PTHR31170">
    <property type="entry name" value="BNAC04G53230D PROTEIN"/>
    <property type="match status" value="1"/>
</dbReference>
<dbReference type="AlphaFoldDB" id="A0AAD4SYT3"/>
<feature type="transmembrane region" description="Helical" evidence="1">
    <location>
        <begin position="460"/>
        <end position="484"/>
    </location>
</feature>
<organism evidence="2 3">
    <name type="scientific">Papaver atlanticum</name>
    <dbReference type="NCBI Taxonomy" id="357466"/>
    <lineage>
        <taxon>Eukaryota</taxon>
        <taxon>Viridiplantae</taxon>
        <taxon>Streptophyta</taxon>
        <taxon>Embryophyta</taxon>
        <taxon>Tracheophyta</taxon>
        <taxon>Spermatophyta</taxon>
        <taxon>Magnoliopsida</taxon>
        <taxon>Ranunculales</taxon>
        <taxon>Papaveraceae</taxon>
        <taxon>Papaveroideae</taxon>
        <taxon>Papaver</taxon>
    </lineage>
</organism>
<comment type="caution">
    <text evidence="2">The sequence shown here is derived from an EMBL/GenBank/DDBJ whole genome shotgun (WGS) entry which is preliminary data.</text>
</comment>
<dbReference type="InterPro" id="IPR004158">
    <property type="entry name" value="DUF247_pln"/>
</dbReference>
<dbReference type="Pfam" id="PF03140">
    <property type="entry name" value="DUF247"/>
    <property type="match status" value="1"/>
</dbReference>
<sequence length="487" mass="55467">MSEISIAEAENYTFSVEIEELSNLIQTRIQNSALHSATPGRCSIHRVPEKFHKMTEPSQYKPQVISIGPFHRKDQSLKAMEDLKLFYAHHLLTRTAEKNIKEEVVATTSRPINLDSPGTLVKKPGWVTILDECIQSIKKKEPEIRDCYSEAIDLSSGEFVDMMVIDGLFIIEDFIRAFAGRSIDLLLLENQLPFFVLQCLFDHIALPDQFPKTVFLWMMVFHRLKFCLRMLPTEKNLVERAQPLPEECQDAKHLLDILCILLQPSPQSDKHVLEANLPSSSTWKIQKNIALLEKFNRGACASTNHEYEVHLIPRATDLKRAGVRFKRGSQKADSMSFKFSSDGIFEISPISIDDGTDTILRNIIAFEQLYSGRSDMSCYAVLMDCLINSVEDVEILRQVGIINNHLGCDEDVVNIFNKLCVDVFPDSRYNSTTHEVNKFYNQSWSTWKAMLKSEYFHNPWAIVSVFAAVLLILLTLTSTVTGILQVT</sequence>
<name>A0AAD4SYT3_9MAGN</name>
<dbReference type="EMBL" id="JAJJMB010008071">
    <property type="protein sequence ID" value="KAI3925969.1"/>
    <property type="molecule type" value="Genomic_DNA"/>
</dbReference>
<evidence type="ECO:0000313" key="3">
    <source>
        <dbReference type="Proteomes" id="UP001202328"/>
    </source>
</evidence>
<keyword evidence="1" id="KW-0472">Membrane</keyword>
<protein>
    <submittedName>
        <fullName evidence="2">Uncharacterized protein</fullName>
    </submittedName>
</protein>
<gene>
    <name evidence="2" type="ORF">MKW98_028105</name>
</gene>
<dbReference type="PANTHER" id="PTHR31170:SF25">
    <property type="entry name" value="BNAA09G04570D PROTEIN"/>
    <property type="match status" value="1"/>
</dbReference>
<proteinExistence type="predicted"/>
<accession>A0AAD4SYT3</accession>
<keyword evidence="1" id="KW-1133">Transmembrane helix</keyword>
<dbReference type="Proteomes" id="UP001202328">
    <property type="component" value="Unassembled WGS sequence"/>
</dbReference>
<reference evidence="2" key="1">
    <citation type="submission" date="2022-04" db="EMBL/GenBank/DDBJ databases">
        <title>A functionally conserved STORR gene fusion in Papaver species that diverged 16.8 million years ago.</title>
        <authorList>
            <person name="Catania T."/>
        </authorList>
    </citation>
    <scope>NUCLEOTIDE SEQUENCE</scope>
    <source>
        <strain evidence="2">S-188037</strain>
    </source>
</reference>
<keyword evidence="1" id="KW-0812">Transmembrane</keyword>
<evidence type="ECO:0000256" key="1">
    <source>
        <dbReference type="SAM" id="Phobius"/>
    </source>
</evidence>